<keyword evidence="3" id="KW-1003">Cell membrane</keyword>
<evidence type="ECO:0000256" key="2">
    <source>
        <dbReference type="ARBA" id="ARBA00022448"/>
    </source>
</evidence>
<evidence type="ECO:0000256" key="4">
    <source>
        <dbReference type="ARBA" id="ARBA00022692"/>
    </source>
</evidence>
<gene>
    <name evidence="9" type="ORF">DSOL_1092</name>
</gene>
<accession>A0A1Q8R0A3</accession>
<name>A0A1Q8R0A3_9FIRM</name>
<feature type="transmembrane region" description="Helical" evidence="7">
    <location>
        <begin position="289"/>
        <end position="313"/>
    </location>
</feature>
<evidence type="ECO:0000256" key="7">
    <source>
        <dbReference type="RuleBase" id="RU363032"/>
    </source>
</evidence>
<comment type="caution">
    <text evidence="9">The sequence shown here is derived from an EMBL/GenBank/DDBJ whole genome shotgun (WGS) entry which is preliminary data.</text>
</comment>
<dbReference type="PANTHER" id="PTHR43163:SF6">
    <property type="entry name" value="DIPEPTIDE TRANSPORT SYSTEM PERMEASE PROTEIN DPPB-RELATED"/>
    <property type="match status" value="1"/>
</dbReference>
<dbReference type="EMBL" id="MLBF01000005">
    <property type="protein sequence ID" value="OLN32981.1"/>
    <property type="molecule type" value="Genomic_DNA"/>
</dbReference>
<feature type="transmembrane region" description="Helical" evidence="7">
    <location>
        <begin position="242"/>
        <end position="269"/>
    </location>
</feature>
<feature type="transmembrane region" description="Helical" evidence="7">
    <location>
        <begin position="184"/>
        <end position="202"/>
    </location>
</feature>
<evidence type="ECO:0000256" key="5">
    <source>
        <dbReference type="ARBA" id="ARBA00022989"/>
    </source>
</evidence>
<dbReference type="InterPro" id="IPR000515">
    <property type="entry name" value="MetI-like"/>
</dbReference>
<dbReference type="PANTHER" id="PTHR43163">
    <property type="entry name" value="DIPEPTIDE TRANSPORT SYSTEM PERMEASE PROTEIN DPPB-RELATED"/>
    <property type="match status" value="1"/>
</dbReference>
<keyword evidence="10" id="KW-1185">Reference proteome</keyword>
<dbReference type="AlphaFoldDB" id="A0A1Q8R0A3"/>
<dbReference type="InterPro" id="IPR045621">
    <property type="entry name" value="BPD_transp_1_N"/>
</dbReference>
<dbReference type="OrthoDB" id="9789439at2"/>
<comment type="similarity">
    <text evidence="7">Belongs to the binding-protein-dependent transport system permease family.</text>
</comment>
<dbReference type="RefSeq" id="WP_075363845.1">
    <property type="nucleotide sequence ID" value="NZ_MLBF01000005.1"/>
</dbReference>
<feature type="transmembrane region" description="Helical" evidence="7">
    <location>
        <begin position="9"/>
        <end position="30"/>
    </location>
</feature>
<evidence type="ECO:0000256" key="1">
    <source>
        <dbReference type="ARBA" id="ARBA00004651"/>
    </source>
</evidence>
<dbReference type="Gene3D" id="1.10.3720.10">
    <property type="entry name" value="MetI-like"/>
    <property type="match status" value="1"/>
</dbReference>
<evidence type="ECO:0000313" key="9">
    <source>
        <dbReference type="EMBL" id="OLN32981.1"/>
    </source>
</evidence>
<organism evidence="9 10">
    <name type="scientific">Desulfosporosinus metallidurans</name>
    <dbReference type="NCBI Taxonomy" id="1888891"/>
    <lineage>
        <taxon>Bacteria</taxon>
        <taxon>Bacillati</taxon>
        <taxon>Bacillota</taxon>
        <taxon>Clostridia</taxon>
        <taxon>Eubacteriales</taxon>
        <taxon>Desulfitobacteriaceae</taxon>
        <taxon>Desulfosporosinus</taxon>
    </lineage>
</organism>
<evidence type="ECO:0000259" key="8">
    <source>
        <dbReference type="PROSITE" id="PS50928"/>
    </source>
</evidence>
<comment type="subcellular location">
    <subcellularLocation>
        <location evidence="1 7">Cell membrane</location>
        <topology evidence="1 7">Multi-pass membrane protein</topology>
    </subcellularLocation>
</comment>
<feature type="domain" description="ABC transmembrane type-1" evidence="8">
    <location>
        <begin position="95"/>
        <end position="306"/>
    </location>
</feature>
<dbReference type="SUPFAM" id="SSF161098">
    <property type="entry name" value="MetI-like"/>
    <property type="match status" value="1"/>
</dbReference>
<dbReference type="InterPro" id="IPR035906">
    <property type="entry name" value="MetI-like_sf"/>
</dbReference>
<sequence>MRKYITRRLLLMIPVLIGISIIIFSLINLAPGDPYSSMIDPNFTAADKENMLNAIGYYEPLPVKYVKWVSRAVQGDLGFSIRYKEPVVSVIMRSYGNTIFLTLISLSISVLIAVPLGVISATHKYSVFDYIVTVFSFIGLSIPVFFLAMLMIKFLAFDLDLFPISGMQSIGSGYTGIRSFFDHLHHMVLPIAVLGLTNMASLMRYTRSSMLEVITQDYIRTARAKGVKERVVIYRHALKNALIPIVTVVCMSLGYMMSGAILTETVFVWPGMGTLVYQAILNRDYPLVTASTMLIAFFILASNLLADILYAFLDPRIKYN</sequence>
<dbReference type="Pfam" id="PF00528">
    <property type="entry name" value="BPD_transp_1"/>
    <property type="match status" value="1"/>
</dbReference>
<evidence type="ECO:0000313" key="10">
    <source>
        <dbReference type="Proteomes" id="UP000186102"/>
    </source>
</evidence>
<keyword evidence="2 7" id="KW-0813">Transport</keyword>
<dbReference type="GO" id="GO:0005886">
    <property type="term" value="C:plasma membrane"/>
    <property type="evidence" value="ECO:0007669"/>
    <property type="project" value="UniProtKB-SubCell"/>
</dbReference>
<protein>
    <submittedName>
        <fullName evidence="9">Oligopeptide transport system permease protein OppB</fullName>
    </submittedName>
</protein>
<evidence type="ECO:0000256" key="3">
    <source>
        <dbReference type="ARBA" id="ARBA00022475"/>
    </source>
</evidence>
<keyword evidence="6 7" id="KW-0472">Membrane</keyword>
<dbReference type="Pfam" id="PF19300">
    <property type="entry name" value="BPD_transp_1_N"/>
    <property type="match status" value="1"/>
</dbReference>
<feature type="transmembrane region" description="Helical" evidence="7">
    <location>
        <begin position="130"/>
        <end position="152"/>
    </location>
</feature>
<dbReference type="Proteomes" id="UP000186102">
    <property type="component" value="Unassembled WGS sequence"/>
</dbReference>
<keyword evidence="4 7" id="KW-0812">Transmembrane</keyword>
<proteinExistence type="inferred from homology"/>
<dbReference type="GO" id="GO:0055085">
    <property type="term" value="P:transmembrane transport"/>
    <property type="evidence" value="ECO:0007669"/>
    <property type="project" value="InterPro"/>
</dbReference>
<keyword evidence="5 7" id="KW-1133">Transmembrane helix</keyword>
<dbReference type="STRING" id="1888891.DSOL_1092"/>
<dbReference type="CDD" id="cd06261">
    <property type="entry name" value="TM_PBP2"/>
    <property type="match status" value="1"/>
</dbReference>
<evidence type="ECO:0000256" key="6">
    <source>
        <dbReference type="ARBA" id="ARBA00023136"/>
    </source>
</evidence>
<feature type="transmembrane region" description="Helical" evidence="7">
    <location>
        <begin position="99"/>
        <end position="118"/>
    </location>
</feature>
<dbReference type="PROSITE" id="PS50928">
    <property type="entry name" value="ABC_TM1"/>
    <property type="match status" value="1"/>
</dbReference>
<reference evidence="9 10" key="1">
    <citation type="submission" date="2016-09" db="EMBL/GenBank/DDBJ databases">
        <title>Complete genome of Desulfosporosinus sp. OL.</title>
        <authorList>
            <person name="Mardanov A."/>
            <person name="Beletsky A."/>
            <person name="Panova A."/>
            <person name="Karnachuk O."/>
            <person name="Ravin N."/>
        </authorList>
    </citation>
    <scope>NUCLEOTIDE SEQUENCE [LARGE SCALE GENOMIC DNA]</scope>
    <source>
        <strain evidence="9 10">OL</strain>
    </source>
</reference>